<feature type="domain" description="SAM-dependent MTase RsmB/NOP-type" evidence="6">
    <location>
        <begin position="145"/>
        <end position="428"/>
    </location>
</feature>
<sequence>MRLGGRLAAAIEILENIKNHNRPIKNTLKDWGISHRFAGSSDRAVISNIVYDSLRKRLSSCYLMNDDSSQALVYGIIFREWGINPQELIHKLSSDHFAPPLPTQSMLSAFNSHQLKNAPDHIQADIPEWIKSSIQLNFGSSWLKEATELAQRPPLDLRTNILKITREKLHKTLEHFKIGYSTISQFGLRIPATQKESYLPKITTEISFHKGWFEIQDEGSQIASQLTAFTKGRQVLDFCAGGGGKTLALSMFMKNKGQIHAWDSDKSRIAPIIERIKRAGIHNVQVHSRLSTLLPLQEHFDTVLIDAPCSGSGTWRRHPDMKWRLSEQSLEKRILQQETIINQASKFVKINGHLIYVTCSILPQENIIQIQKFLNTHPQFRIVPAIKDWHSLFDIKALQPHFFKDGGLNMTPASTNTDGFFFCKLKRHY</sequence>
<evidence type="ECO:0000256" key="5">
    <source>
        <dbReference type="PROSITE-ProRule" id="PRU01023"/>
    </source>
</evidence>
<dbReference type="PROSITE" id="PS51686">
    <property type="entry name" value="SAM_MT_RSMB_NOP"/>
    <property type="match status" value="1"/>
</dbReference>
<dbReference type="STRING" id="1215343.B488_11990"/>
<dbReference type="InterPro" id="IPR049560">
    <property type="entry name" value="MeTrfase_RsmB-F_NOP2_cat"/>
</dbReference>
<dbReference type="eggNOG" id="COG0144">
    <property type="taxonomic scope" value="Bacteria"/>
</dbReference>
<evidence type="ECO:0000313" key="7">
    <source>
        <dbReference type="EMBL" id="AGA65191.1"/>
    </source>
</evidence>
<keyword evidence="8" id="KW-1185">Reference proteome</keyword>
<dbReference type="InterPro" id="IPR001678">
    <property type="entry name" value="MeTrfase_RsmB-F_NOP2_dom"/>
</dbReference>
<evidence type="ECO:0000259" key="6">
    <source>
        <dbReference type="PROSITE" id="PS51686"/>
    </source>
</evidence>
<organism evidence="7 8">
    <name type="scientific">Liberibacter crescens (strain BT-1)</name>
    <dbReference type="NCBI Taxonomy" id="1215343"/>
    <lineage>
        <taxon>Bacteria</taxon>
        <taxon>Pseudomonadati</taxon>
        <taxon>Pseudomonadota</taxon>
        <taxon>Alphaproteobacteria</taxon>
        <taxon>Hyphomicrobiales</taxon>
        <taxon>Rhizobiaceae</taxon>
        <taxon>Liberibacter</taxon>
    </lineage>
</organism>
<dbReference type="Proteomes" id="UP000010799">
    <property type="component" value="Chromosome"/>
</dbReference>
<dbReference type="PANTHER" id="PTHR22807:SF53">
    <property type="entry name" value="RIBOSOMAL RNA SMALL SUBUNIT METHYLTRANSFERASE B-RELATED"/>
    <property type="match status" value="1"/>
</dbReference>
<evidence type="ECO:0000256" key="2">
    <source>
        <dbReference type="ARBA" id="ARBA00022679"/>
    </source>
</evidence>
<dbReference type="HOGENOM" id="CLU_005316_0_2_5"/>
<evidence type="ECO:0000256" key="1">
    <source>
        <dbReference type="ARBA" id="ARBA00022603"/>
    </source>
</evidence>
<proteinExistence type="inferred from homology"/>
<dbReference type="GO" id="GO:0008173">
    <property type="term" value="F:RNA methyltransferase activity"/>
    <property type="evidence" value="ECO:0007669"/>
    <property type="project" value="InterPro"/>
</dbReference>
<dbReference type="InterPro" id="IPR054728">
    <property type="entry name" value="RsmB-like_ferredoxin"/>
</dbReference>
<keyword evidence="3 5" id="KW-0949">S-adenosyl-L-methionine</keyword>
<keyword evidence="1 5" id="KW-0489">Methyltransferase</keyword>
<dbReference type="PANTHER" id="PTHR22807">
    <property type="entry name" value="NOP2 YEAST -RELATED NOL1/NOP2/FMU SUN DOMAIN-CONTAINING"/>
    <property type="match status" value="1"/>
</dbReference>
<reference evidence="7 8" key="1">
    <citation type="journal article" date="2012" name="Stand. Genomic Sci.">
        <title>Complete genome sequence of Liberibacter crescens BT-1.</title>
        <authorList>
            <person name="Leonard M.T."/>
            <person name="Fagen J.R."/>
            <person name="Davis-Richardson A.G."/>
            <person name="Davis M.J."/>
            <person name="Triplett E.W."/>
        </authorList>
    </citation>
    <scope>NUCLEOTIDE SEQUENCE [LARGE SCALE GENOMIC DNA]</scope>
    <source>
        <strain evidence="7 8">BT-1</strain>
    </source>
</reference>
<evidence type="ECO:0000256" key="4">
    <source>
        <dbReference type="ARBA" id="ARBA00022884"/>
    </source>
</evidence>
<name>L0EXU0_LIBCB</name>
<dbReference type="InterPro" id="IPR029063">
    <property type="entry name" value="SAM-dependent_MTases_sf"/>
</dbReference>
<dbReference type="InterPro" id="IPR023267">
    <property type="entry name" value="RCMT"/>
</dbReference>
<dbReference type="AlphaFoldDB" id="L0EXU0"/>
<gene>
    <name evidence="7" type="ordered locus">B488_11990</name>
</gene>
<evidence type="ECO:0000313" key="8">
    <source>
        <dbReference type="Proteomes" id="UP000010799"/>
    </source>
</evidence>
<dbReference type="SUPFAM" id="SSF53335">
    <property type="entry name" value="S-adenosyl-L-methionine-dependent methyltransferases"/>
    <property type="match status" value="1"/>
</dbReference>
<dbReference type="Pfam" id="PF01189">
    <property type="entry name" value="Methyltr_RsmB-F"/>
    <property type="match status" value="1"/>
</dbReference>
<dbReference type="Pfam" id="PF22458">
    <property type="entry name" value="RsmF-B_ferredox"/>
    <property type="match status" value="1"/>
</dbReference>
<accession>L0EXU0</accession>
<dbReference type="KEGG" id="lcc:B488_11990"/>
<dbReference type="RefSeq" id="WP_015273616.1">
    <property type="nucleotide sequence ID" value="NC_019907.1"/>
</dbReference>
<keyword evidence="2 5" id="KW-0808">Transferase</keyword>
<dbReference type="PATRIC" id="fig|1215343.11.peg.1237"/>
<keyword evidence="4 5" id="KW-0694">RNA-binding</keyword>
<feature type="binding site" evidence="5">
    <location>
        <position position="306"/>
    </location>
    <ligand>
        <name>S-adenosyl-L-methionine</name>
        <dbReference type="ChEBI" id="CHEBI:59789"/>
    </ligand>
</feature>
<evidence type="ECO:0000256" key="3">
    <source>
        <dbReference type="ARBA" id="ARBA00022691"/>
    </source>
</evidence>
<dbReference type="GO" id="GO:0003723">
    <property type="term" value="F:RNA binding"/>
    <property type="evidence" value="ECO:0007669"/>
    <property type="project" value="UniProtKB-UniRule"/>
</dbReference>
<protein>
    <submittedName>
        <fullName evidence="7">Sun protein</fullName>
    </submittedName>
</protein>
<dbReference type="PRINTS" id="PR02008">
    <property type="entry name" value="RCMTFAMILY"/>
</dbReference>
<dbReference type="EMBL" id="CP003789">
    <property type="protein sequence ID" value="AGA65191.1"/>
    <property type="molecule type" value="Genomic_DNA"/>
</dbReference>
<comment type="similarity">
    <text evidence="5">Belongs to the class I-like SAM-binding methyltransferase superfamily. RsmB/NOP family.</text>
</comment>
<feature type="active site" description="Nucleophile" evidence="5">
    <location>
        <position position="359"/>
    </location>
</feature>
<feature type="binding site" evidence="5">
    <location>
        <position position="263"/>
    </location>
    <ligand>
        <name>S-adenosyl-L-methionine</name>
        <dbReference type="ChEBI" id="CHEBI:59789"/>
    </ligand>
</feature>
<comment type="caution">
    <text evidence="5">Lacks conserved residue(s) required for the propagation of feature annotation.</text>
</comment>
<dbReference type="Gene3D" id="3.40.50.150">
    <property type="entry name" value="Vaccinia Virus protein VP39"/>
    <property type="match status" value="1"/>
</dbReference>
<dbReference type="GO" id="GO:0001510">
    <property type="term" value="P:RNA methylation"/>
    <property type="evidence" value="ECO:0007669"/>
    <property type="project" value="InterPro"/>
</dbReference>